<sequence>GSDGVQGTFTEARSHHHPPPPDQGVAAILPQILHNLQDVNAALRRGSVGGHSGRHDRVTSIEGHAPPPLSEEHRGENSHVES</sequence>
<accession>A0AA38CAS0</accession>
<proteinExistence type="predicted"/>
<name>A0AA38CAS0_TAXCH</name>
<evidence type="ECO:0000313" key="2">
    <source>
        <dbReference type="EMBL" id="KAH9292788.1"/>
    </source>
</evidence>
<reference evidence="2 3" key="1">
    <citation type="journal article" date="2021" name="Nat. Plants">
        <title>The Taxus genome provides insights into paclitaxel biosynthesis.</title>
        <authorList>
            <person name="Xiong X."/>
            <person name="Gou J."/>
            <person name="Liao Q."/>
            <person name="Li Y."/>
            <person name="Zhou Q."/>
            <person name="Bi G."/>
            <person name="Li C."/>
            <person name="Du R."/>
            <person name="Wang X."/>
            <person name="Sun T."/>
            <person name="Guo L."/>
            <person name="Liang H."/>
            <person name="Lu P."/>
            <person name="Wu Y."/>
            <person name="Zhang Z."/>
            <person name="Ro D.K."/>
            <person name="Shang Y."/>
            <person name="Huang S."/>
            <person name="Yan J."/>
        </authorList>
    </citation>
    <scope>NUCLEOTIDE SEQUENCE [LARGE SCALE GENOMIC DNA]</scope>
    <source>
        <strain evidence="2">Ta-2019</strain>
    </source>
</reference>
<dbReference type="Proteomes" id="UP000824469">
    <property type="component" value="Unassembled WGS sequence"/>
</dbReference>
<evidence type="ECO:0000313" key="3">
    <source>
        <dbReference type="Proteomes" id="UP000824469"/>
    </source>
</evidence>
<feature type="non-terminal residue" evidence="2">
    <location>
        <position position="1"/>
    </location>
</feature>
<feature type="compositionally biased region" description="Basic and acidic residues" evidence="1">
    <location>
        <begin position="70"/>
        <end position="82"/>
    </location>
</feature>
<comment type="caution">
    <text evidence="2">The sequence shown here is derived from an EMBL/GenBank/DDBJ whole genome shotgun (WGS) entry which is preliminary data.</text>
</comment>
<feature type="region of interest" description="Disordered" evidence="1">
    <location>
        <begin position="44"/>
        <end position="82"/>
    </location>
</feature>
<organism evidence="2 3">
    <name type="scientific">Taxus chinensis</name>
    <name type="common">Chinese yew</name>
    <name type="synonym">Taxus wallichiana var. chinensis</name>
    <dbReference type="NCBI Taxonomy" id="29808"/>
    <lineage>
        <taxon>Eukaryota</taxon>
        <taxon>Viridiplantae</taxon>
        <taxon>Streptophyta</taxon>
        <taxon>Embryophyta</taxon>
        <taxon>Tracheophyta</taxon>
        <taxon>Spermatophyta</taxon>
        <taxon>Pinopsida</taxon>
        <taxon>Pinidae</taxon>
        <taxon>Conifers II</taxon>
        <taxon>Cupressales</taxon>
        <taxon>Taxaceae</taxon>
        <taxon>Taxus</taxon>
    </lineage>
</organism>
<feature type="non-terminal residue" evidence="2">
    <location>
        <position position="82"/>
    </location>
</feature>
<gene>
    <name evidence="2" type="ORF">KI387_042025</name>
</gene>
<dbReference type="AlphaFoldDB" id="A0AA38CAS0"/>
<feature type="compositionally biased region" description="Polar residues" evidence="1">
    <location>
        <begin position="1"/>
        <end position="11"/>
    </location>
</feature>
<dbReference type="EMBL" id="JAHRHJ020002297">
    <property type="protein sequence ID" value="KAH9292788.1"/>
    <property type="molecule type" value="Genomic_DNA"/>
</dbReference>
<protein>
    <submittedName>
        <fullName evidence="2">Uncharacterized protein</fullName>
    </submittedName>
</protein>
<evidence type="ECO:0000256" key="1">
    <source>
        <dbReference type="SAM" id="MobiDB-lite"/>
    </source>
</evidence>
<keyword evidence="3" id="KW-1185">Reference proteome</keyword>
<feature type="region of interest" description="Disordered" evidence="1">
    <location>
        <begin position="1"/>
        <end position="23"/>
    </location>
</feature>